<keyword evidence="5" id="KW-1185">Reference proteome</keyword>
<keyword evidence="2" id="KW-0325">Glycoprotein</keyword>
<dbReference type="InterPro" id="IPR002018">
    <property type="entry name" value="CarbesteraseB"/>
</dbReference>
<comment type="caution">
    <text evidence="4">The sequence shown here is derived from an EMBL/GenBank/DDBJ whole genome shotgun (WGS) entry which is preliminary data.</text>
</comment>
<dbReference type="Gene3D" id="3.40.50.1820">
    <property type="entry name" value="alpha/beta hydrolase"/>
    <property type="match status" value="1"/>
</dbReference>
<dbReference type="PANTHER" id="PTHR43903">
    <property type="entry name" value="NEUROLIGIN"/>
    <property type="match status" value="1"/>
</dbReference>
<dbReference type="Pfam" id="PF00135">
    <property type="entry name" value="COesterase"/>
    <property type="match status" value="1"/>
</dbReference>
<accession>A0AAV4TRR4</accession>
<name>A0AAV4TRR4_CAEEX</name>
<dbReference type="EMBL" id="BPLR01011770">
    <property type="protein sequence ID" value="GIY48880.1"/>
    <property type="molecule type" value="Genomic_DNA"/>
</dbReference>
<sequence length="164" mass="18333">MLNHIWLSGCFDNHCQFIFKSITLEAGREATKLPVLVFIHGESYDWNAGNPYDGSILASLGNVVVVTVNYRLGILGPDSELHIFNHTVDLSICYDKRKVALNFSKRERHVGLPNLKKLCLKPSKSCVHGKANFLGRKVLPLTQGGGKRYTNHPDIPLRSHSILN</sequence>
<evidence type="ECO:0000256" key="2">
    <source>
        <dbReference type="ARBA" id="ARBA00023180"/>
    </source>
</evidence>
<dbReference type="SUPFAM" id="SSF53474">
    <property type="entry name" value="alpha/beta-Hydrolases"/>
    <property type="match status" value="1"/>
</dbReference>
<evidence type="ECO:0000256" key="1">
    <source>
        <dbReference type="ARBA" id="ARBA00005964"/>
    </source>
</evidence>
<dbReference type="Proteomes" id="UP001054945">
    <property type="component" value="Unassembled WGS sequence"/>
</dbReference>
<gene>
    <name evidence="4" type="ORF">CEXT_25681</name>
</gene>
<evidence type="ECO:0000313" key="4">
    <source>
        <dbReference type="EMBL" id="GIY48880.1"/>
    </source>
</evidence>
<protein>
    <recommendedName>
        <fullName evidence="3">Carboxylesterase type B domain-containing protein</fullName>
    </recommendedName>
</protein>
<feature type="domain" description="Carboxylesterase type B" evidence="3">
    <location>
        <begin position="29"/>
        <end position="76"/>
    </location>
</feature>
<evidence type="ECO:0000259" key="3">
    <source>
        <dbReference type="Pfam" id="PF00135"/>
    </source>
</evidence>
<proteinExistence type="inferred from homology"/>
<dbReference type="InterPro" id="IPR051093">
    <property type="entry name" value="Neuroligin/BSAL"/>
</dbReference>
<organism evidence="4 5">
    <name type="scientific">Caerostris extrusa</name>
    <name type="common">Bark spider</name>
    <name type="synonym">Caerostris bankana</name>
    <dbReference type="NCBI Taxonomy" id="172846"/>
    <lineage>
        <taxon>Eukaryota</taxon>
        <taxon>Metazoa</taxon>
        <taxon>Ecdysozoa</taxon>
        <taxon>Arthropoda</taxon>
        <taxon>Chelicerata</taxon>
        <taxon>Arachnida</taxon>
        <taxon>Araneae</taxon>
        <taxon>Araneomorphae</taxon>
        <taxon>Entelegynae</taxon>
        <taxon>Araneoidea</taxon>
        <taxon>Araneidae</taxon>
        <taxon>Caerostris</taxon>
    </lineage>
</organism>
<comment type="similarity">
    <text evidence="1">Belongs to the type-B carboxylesterase/lipase family.</text>
</comment>
<reference evidence="4 5" key="1">
    <citation type="submission" date="2021-06" db="EMBL/GenBank/DDBJ databases">
        <title>Caerostris extrusa draft genome.</title>
        <authorList>
            <person name="Kono N."/>
            <person name="Arakawa K."/>
        </authorList>
    </citation>
    <scope>NUCLEOTIDE SEQUENCE [LARGE SCALE GENOMIC DNA]</scope>
</reference>
<dbReference type="AlphaFoldDB" id="A0AAV4TRR4"/>
<dbReference type="InterPro" id="IPR029058">
    <property type="entry name" value="AB_hydrolase_fold"/>
</dbReference>
<evidence type="ECO:0000313" key="5">
    <source>
        <dbReference type="Proteomes" id="UP001054945"/>
    </source>
</evidence>